<dbReference type="PaxDb" id="55529-EKX40781"/>
<evidence type="ECO:0000256" key="1">
    <source>
        <dbReference type="ARBA" id="ARBA00022837"/>
    </source>
</evidence>
<accession>L1IX45</accession>
<feature type="domain" description="EF-hand" evidence="2">
    <location>
        <begin position="117"/>
        <end position="152"/>
    </location>
</feature>
<dbReference type="EMBL" id="JH993028">
    <property type="protein sequence ID" value="EKX40781.1"/>
    <property type="molecule type" value="Genomic_DNA"/>
</dbReference>
<dbReference type="PROSITE" id="PS50222">
    <property type="entry name" value="EF_HAND_2"/>
    <property type="match status" value="2"/>
</dbReference>
<evidence type="ECO:0000313" key="5">
    <source>
        <dbReference type="Proteomes" id="UP000011087"/>
    </source>
</evidence>
<dbReference type="Proteomes" id="UP000011087">
    <property type="component" value="Unassembled WGS sequence"/>
</dbReference>
<keyword evidence="5" id="KW-1185">Reference proteome</keyword>
<evidence type="ECO:0000313" key="3">
    <source>
        <dbReference type="EMBL" id="EKX40781.1"/>
    </source>
</evidence>
<dbReference type="Gene3D" id="1.10.238.10">
    <property type="entry name" value="EF-hand"/>
    <property type="match status" value="1"/>
</dbReference>
<dbReference type="RefSeq" id="XP_005827761.1">
    <property type="nucleotide sequence ID" value="XM_005827704.1"/>
</dbReference>
<dbReference type="EnsemblProtists" id="EKX40781">
    <property type="protein sequence ID" value="EKX40781"/>
    <property type="gene ID" value="GUITHDRAFT_113051"/>
</dbReference>
<reference evidence="3 5" key="1">
    <citation type="journal article" date="2012" name="Nature">
        <title>Algal genomes reveal evolutionary mosaicism and the fate of nucleomorphs.</title>
        <authorList>
            <consortium name="DOE Joint Genome Institute"/>
            <person name="Curtis B.A."/>
            <person name="Tanifuji G."/>
            <person name="Burki F."/>
            <person name="Gruber A."/>
            <person name="Irimia M."/>
            <person name="Maruyama S."/>
            <person name="Arias M.C."/>
            <person name="Ball S.G."/>
            <person name="Gile G.H."/>
            <person name="Hirakawa Y."/>
            <person name="Hopkins J.F."/>
            <person name="Kuo A."/>
            <person name="Rensing S.A."/>
            <person name="Schmutz J."/>
            <person name="Symeonidi A."/>
            <person name="Elias M."/>
            <person name="Eveleigh R.J."/>
            <person name="Herman E.K."/>
            <person name="Klute M.J."/>
            <person name="Nakayama T."/>
            <person name="Obornik M."/>
            <person name="Reyes-Prieto A."/>
            <person name="Armbrust E.V."/>
            <person name="Aves S.J."/>
            <person name="Beiko R.G."/>
            <person name="Coutinho P."/>
            <person name="Dacks J.B."/>
            <person name="Durnford D.G."/>
            <person name="Fast N.M."/>
            <person name="Green B.R."/>
            <person name="Grisdale C.J."/>
            <person name="Hempel F."/>
            <person name="Henrissat B."/>
            <person name="Hoppner M.P."/>
            <person name="Ishida K."/>
            <person name="Kim E."/>
            <person name="Koreny L."/>
            <person name="Kroth P.G."/>
            <person name="Liu Y."/>
            <person name="Malik S.B."/>
            <person name="Maier U.G."/>
            <person name="McRose D."/>
            <person name="Mock T."/>
            <person name="Neilson J.A."/>
            <person name="Onodera N.T."/>
            <person name="Poole A.M."/>
            <person name="Pritham E.J."/>
            <person name="Richards T.A."/>
            <person name="Rocap G."/>
            <person name="Roy S.W."/>
            <person name="Sarai C."/>
            <person name="Schaack S."/>
            <person name="Shirato S."/>
            <person name="Slamovits C.H."/>
            <person name="Spencer D.F."/>
            <person name="Suzuki S."/>
            <person name="Worden A.Z."/>
            <person name="Zauner S."/>
            <person name="Barry K."/>
            <person name="Bell C."/>
            <person name="Bharti A.K."/>
            <person name="Crow J.A."/>
            <person name="Grimwood J."/>
            <person name="Kramer R."/>
            <person name="Lindquist E."/>
            <person name="Lucas S."/>
            <person name="Salamov A."/>
            <person name="McFadden G.I."/>
            <person name="Lane C.E."/>
            <person name="Keeling P.J."/>
            <person name="Gray M.W."/>
            <person name="Grigoriev I.V."/>
            <person name="Archibald J.M."/>
        </authorList>
    </citation>
    <scope>NUCLEOTIDE SEQUENCE</scope>
    <source>
        <strain evidence="3 5">CCMP2712</strain>
    </source>
</reference>
<gene>
    <name evidence="3" type="ORF">GUITHDRAFT_113051</name>
</gene>
<evidence type="ECO:0000313" key="4">
    <source>
        <dbReference type="EnsemblProtists" id="EKX40781"/>
    </source>
</evidence>
<sequence length="154" mass="17687">MVETTLNGISFDVPSSWMKDIPRDGLVTLYYCRIPETVALILEQVSSSSPSALPPNFFQPVGVEWVKEMKMRQIKKKMIGALGDFPSSIFRNMDRDSRGFLTRVELAAGLREVGVWLHPNETTELVERLDTNGDNKIDEEEFVRFWKSIEYEII</sequence>
<dbReference type="GeneID" id="17297519"/>
<evidence type="ECO:0000259" key="2">
    <source>
        <dbReference type="PROSITE" id="PS50222"/>
    </source>
</evidence>
<dbReference type="InterPro" id="IPR002048">
    <property type="entry name" value="EF_hand_dom"/>
</dbReference>
<keyword evidence="1" id="KW-0106">Calcium</keyword>
<name>L1IX45_GUITC</name>
<dbReference type="KEGG" id="gtt:GUITHDRAFT_113051"/>
<dbReference type="PROSITE" id="PS00018">
    <property type="entry name" value="EF_HAND_1"/>
    <property type="match status" value="1"/>
</dbReference>
<dbReference type="GO" id="GO:0005509">
    <property type="term" value="F:calcium ion binding"/>
    <property type="evidence" value="ECO:0007669"/>
    <property type="project" value="InterPro"/>
</dbReference>
<dbReference type="Pfam" id="PF13499">
    <property type="entry name" value="EF-hand_7"/>
    <property type="match status" value="1"/>
</dbReference>
<feature type="domain" description="EF-hand" evidence="2">
    <location>
        <begin position="89"/>
        <end position="116"/>
    </location>
</feature>
<reference evidence="5" key="2">
    <citation type="submission" date="2012-11" db="EMBL/GenBank/DDBJ databases">
        <authorList>
            <person name="Kuo A."/>
            <person name="Curtis B.A."/>
            <person name="Tanifuji G."/>
            <person name="Burki F."/>
            <person name="Gruber A."/>
            <person name="Irimia M."/>
            <person name="Maruyama S."/>
            <person name="Arias M.C."/>
            <person name="Ball S.G."/>
            <person name="Gile G.H."/>
            <person name="Hirakawa Y."/>
            <person name="Hopkins J.F."/>
            <person name="Rensing S.A."/>
            <person name="Schmutz J."/>
            <person name="Symeonidi A."/>
            <person name="Elias M."/>
            <person name="Eveleigh R.J."/>
            <person name="Herman E.K."/>
            <person name="Klute M.J."/>
            <person name="Nakayama T."/>
            <person name="Obornik M."/>
            <person name="Reyes-Prieto A."/>
            <person name="Armbrust E.V."/>
            <person name="Aves S.J."/>
            <person name="Beiko R.G."/>
            <person name="Coutinho P."/>
            <person name="Dacks J.B."/>
            <person name="Durnford D.G."/>
            <person name="Fast N.M."/>
            <person name="Green B.R."/>
            <person name="Grisdale C."/>
            <person name="Hempe F."/>
            <person name="Henrissat B."/>
            <person name="Hoppner M.P."/>
            <person name="Ishida K.-I."/>
            <person name="Kim E."/>
            <person name="Koreny L."/>
            <person name="Kroth P.G."/>
            <person name="Liu Y."/>
            <person name="Malik S.-B."/>
            <person name="Maier U.G."/>
            <person name="McRose D."/>
            <person name="Mock T."/>
            <person name="Neilson J.A."/>
            <person name="Onodera N.T."/>
            <person name="Poole A.M."/>
            <person name="Pritham E.J."/>
            <person name="Richards T.A."/>
            <person name="Rocap G."/>
            <person name="Roy S.W."/>
            <person name="Sarai C."/>
            <person name="Schaack S."/>
            <person name="Shirato S."/>
            <person name="Slamovits C.H."/>
            <person name="Spencer D.F."/>
            <person name="Suzuki S."/>
            <person name="Worden A.Z."/>
            <person name="Zauner S."/>
            <person name="Barry K."/>
            <person name="Bell C."/>
            <person name="Bharti A.K."/>
            <person name="Crow J.A."/>
            <person name="Grimwood J."/>
            <person name="Kramer R."/>
            <person name="Lindquist E."/>
            <person name="Lucas S."/>
            <person name="Salamov A."/>
            <person name="McFadden G.I."/>
            <person name="Lane C.E."/>
            <person name="Keeling P.J."/>
            <person name="Gray M.W."/>
            <person name="Grigoriev I.V."/>
            <person name="Archibald J.M."/>
        </authorList>
    </citation>
    <scope>NUCLEOTIDE SEQUENCE</scope>
    <source>
        <strain evidence="5">CCMP2712</strain>
    </source>
</reference>
<dbReference type="AlphaFoldDB" id="L1IX45"/>
<organism evidence="3">
    <name type="scientific">Guillardia theta (strain CCMP2712)</name>
    <name type="common">Cryptophyte</name>
    <dbReference type="NCBI Taxonomy" id="905079"/>
    <lineage>
        <taxon>Eukaryota</taxon>
        <taxon>Cryptophyceae</taxon>
        <taxon>Pyrenomonadales</taxon>
        <taxon>Geminigeraceae</taxon>
        <taxon>Guillardia</taxon>
    </lineage>
</organism>
<dbReference type="STRING" id="905079.L1IX45"/>
<dbReference type="SUPFAM" id="SSF47473">
    <property type="entry name" value="EF-hand"/>
    <property type="match status" value="1"/>
</dbReference>
<dbReference type="InterPro" id="IPR018247">
    <property type="entry name" value="EF_Hand_1_Ca_BS"/>
</dbReference>
<dbReference type="SMART" id="SM00054">
    <property type="entry name" value="EFh"/>
    <property type="match status" value="2"/>
</dbReference>
<protein>
    <recommendedName>
        <fullName evidence="2">EF-hand domain-containing protein</fullName>
    </recommendedName>
</protein>
<proteinExistence type="predicted"/>
<dbReference type="CDD" id="cd00051">
    <property type="entry name" value="EFh"/>
    <property type="match status" value="1"/>
</dbReference>
<dbReference type="OrthoDB" id="444540at2759"/>
<reference evidence="4" key="3">
    <citation type="submission" date="2016-03" db="UniProtKB">
        <authorList>
            <consortium name="EnsemblProtists"/>
        </authorList>
    </citation>
    <scope>IDENTIFICATION</scope>
</reference>
<dbReference type="InterPro" id="IPR011992">
    <property type="entry name" value="EF-hand-dom_pair"/>
</dbReference>
<dbReference type="HOGENOM" id="CLU_1707637_0_0_1"/>